<keyword evidence="1 6" id="KW-0808">Transferase</keyword>
<feature type="binding site" evidence="6">
    <location>
        <position position="170"/>
    </location>
    <ligand>
        <name>NAD(+)</name>
        <dbReference type="ChEBI" id="CHEBI:57540"/>
    </ligand>
</feature>
<accession>A0A087CA40</accession>
<dbReference type="GO" id="GO:0003951">
    <property type="term" value="F:NAD+ kinase activity"/>
    <property type="evidence" value="ECO:0007669"/>
    <property type="project" value="UniProtKB-UniRule"/>
</dbReference>
<gene>
    <name evidence="6" type="primary">nadK</name>
    <name evidence="8" type="ORF">BMON_0008</name>
</gene>
<name>A0A087CA40_9BIFI</name>
<evidence type="ECO:0000256" key="7">
    <source>
        <dbReference type="SAM" id="MobiDB-lite"/>
    </source>
</evidence>
<comment type="catalytic activity">
    <reaction evidence="5 6">
        <text>NAD(+) + ATP = ADP + NADP(+) + H(+)</text>
        <dbReference type="Rhea" id="RHEA:18629"/>
        <dbReference type="ChEBI" id="CHEBI:15378"/>
        <dbReference type="ChEBI" id="CHEBI:30616"/>
        <dbReference type="ChEBI" id="CHEBI:57540"/>
        <dbReference type="ChEBI" id="CHEBI:58349"/>
        <dbReference type="ChEBI" id="CHEBI:456216"/>
        <dbReference type="EC" id="2.7.1.23"/>
    </reaction>
</comment>
<dbReference type="HAMAP" id="MF_00361">
    <property type="entry name" value="NAD_kinase"/>
    <property type="match status" value="1"/>
</dbReference>
<comment type="cofactor">
    <cofactor evidence="6">
        <name>a divalent metal cation</name>
        <dbReference type="ChEBI" id="CHEBI:60240"/>
    </cofactor>
</comment>
<comment type="caution">
    <text evidence="8">The sequence shown here is derived from an EMBL/GenBank/DDBJ whole genome shotgun (WGS) entry which is preliminary data.</text>
</comment>
<dbReference type="EC" id="2.7.1.23" evidence="6"/>
<keyword evidence="2 6" id="KW-0418">Kinase</keyword>
<dbReference type="NCBIfam" id="NF002892">
    <property type="entry name" value="PRK03372.1"/>
    <property type="match status" value="1"/>
</dbReference>
<dbReference type="GeneID" id="93094195"/>
<keyword evidence="6" id="KW-0963">Cytoplasm</keyword>
<evidence type="ECO:0000256" key="4">
    <source>
        <dbReference type="ARBA" id="ARBA00023027"/>
    </source>
</evidence>
<dbReference type="GO" id="GO:0046872">
    <property type="term" value="F:metal ion binding"/>
    <property type="evidence" value="ECO:0007669"/>
    <property type="project" value="UniProtKB-UniRule"/>
</dbReference>
<feature type="binding site" evidence="6">
    <location>
        <position position="70"/>
    </location>
    <ligand>
        <name>NAD(+)</name>
        <dbReference type="ChEBI" id="CHEBI:57540"/>
    </ligand>
</feature>
<protein>
    <recommendedName>
        <fullName evidence="6">NAD kinase</fullName>
        <ecNumber evidence="6">2.7.1.23</ecNumber>
    </recommendedName>
    <alternativeName>
        <fullName evidence="6">ATP-dependent NAD kinase</fullName>
    </alternativeName>
</protein>
<dbReference type="InterPro" id="IPR016064">
    <property type="entry name" value="NAD/diacylglycerol_kinase_sf"/>
</dbReference>
<dbReference type="Gene3D" id="2.60.200.30">
    <property type="entry name" value="Probable inorganic polyphosphate/atp-NAD kinase, domain 2"/>
    <property type="match status" value="1"/>
</dbReference>
<keyword evidence="6" id="KW-0067">ATP-binding</keyword>
<evidence type="ECO:0000256" key="3">
    <source>
        <dbReference type="ARBA" id="ARBA00022857"/>
    </source>
</evidence>
<evidence type="ECO:0000313" key="9">
    <source>
        <dbReference type="Proteomes" id="UP000029082"/>
    </source>
</evidence>
<evidence type="ECO:0000256" key="1">
    <source>
        <dbReference type="ARBA" id="ARBA00022679"/>
    </source>
</evidence>
<dbReference type="PANTHER" id="PTHR20275">
    <property type="entry name" value="NAD KINASE"/>
    <property type="match status" value="1"/>
</dbReference>
<feature type="region of interest" description="Disordered" evidence="7">
    <location>
        <begin position="292"/>
        <end position="324"/>
    </location>
</feature>
<feature type="binding site" evidence="6">
    <location>
        <position position="205"/>
    </location>
    <ligand>
        <name>NAD(+)</name>
        <dbReference type="ChEBI" id="CHEBI:57540"/>
    </ligand>
</feature>
<comment type="subcellular location">
    <subcellularLocation>
        <location evidence="6">Cytoplasm</location>
    </subcellularLocation>
</comment>
<evidence type="ECO:0000256" key="6">
    <source>
        <dbReference type="HAMAP-Rule" id="MF_00361"/>
    </source>
</evidence>
<dbReference type="STRING" id="1437603.GCA_000771525_01071"/>
<dbReference type="Proteomes" id="UP000029082">
    <property type="component" value="Unassembled WGS sequence"/>
</dbReference>
<dbReference type="PANTHER" id="PTHR20275:SF0">
    <property type="entry name" value="NAD KINASE"/>
    <property type="match status" value="1"/>
</dbReference>
<keyword evidence="3 6" id="KW-0521">NADP</keyword>
<feature type="active site" description="Proton acceptor" evidence="6">
    <location>
        <position position="65"/>
    </location>
</feature>
<dbReference type="GO" id="GO:0051287">
    <property type="term" value="F:NAD binding"/>
    <property type="evidence" value="ECO:0007669"/>
    <property type="project" value="UniProtKB-ARBA"/>
</dbReference>
<dbReference type="GO" id="GO:0005737">
    <property type="term" value="C:cytoplasm"/>
    <property type="evidence" value="ECO:0007669"/>
    <property type="project" value="UniProtKB-SubCell"/>
</dbReference>
<dbReference type="GO" id="GO:0005524">
    <property type="term" value="F:ATP binding"/>
    <property type="evidence" value="ECO:0007669"/>
    <property type="project" value="UniProtKB-KW"/>
</dbReference>
<dbReference type="SUPFAM" id="SSF111331">
    <property type="entry name" value="NAD kinase/diacylglycerol kinase-like"/>
    <property type="match status" value="1"/>
</dbReference>
<evidence type="ECO:0000256" key="2">
    <source>
        <dbReference type="ARBA" id="ARBA00022777"/>
    </source>
</evidence>
<dbReference type="RefSeq" id="WP_051917718.1">
    <property type="nucleotide sequence ID" value="NZ_JDUO01000003.1"/>
</dbReference>
<dbReference type="AlphaFoldDB" id="A0A087CA40"/>
<reference evidence="8 9" key="1">
    <citation type="submission" date="2014-03" db="EMBL/GenBank/DDBJ databases">
        <title>Genomics of Bifidobacteria.</title>
        <authorList>
            <person name="Ventura M."/>
            <person name="Milani C."/>
            <person name="Lugli G.A."/>
        </authorList>
    </citation>
    <scope>NUCLEOTIDE SEQUENCE [LARGE SCALE GENOMIC DNA]</scope>
    <source>
        <strain evidence="8 9">DSM 21395</strain>
    </source>
</reference>
<comment type="caution">
    <text evidence="6">Lacks conserved residue(s) required for the propagation of feature annotation.</text>
</comment>
<dbReference type="EMBL" id="JGZE01000001">
    <property type="protein sequence ID" value="KFI80140.1"/>
    <property type="molecule type" value="Genomic_DNA"/>
</dbReference>
<comment type="similarity">
    <text evidence="6">Belongs to the NAD kinase family.</text>
</comment>
<comment type="function">
    <text evidence="6">Involved in the regulation of the intracellular balance of NAD and NADP, and is a key enzyme in the biosynthesis of NADP. Catalyzes specifically the phosphorylation on 2'-hydroxyl of the adenosine moiety of NAD to yield NADP.</text>
</comment>
<dbReference type="Pfam" id="PF20143">
    <property type="entry name" value="NAD_kinase_C"/>
    <property type="match status" value="1"/>
</dbReference>
<feature type="binding site" evidence="6">
    <location>
        <begin position="65"/>
        <end position="66"/>
    </location>
    <ligand>
        <name>NAD(+)</name>
        <dbReference type="ChEBI" id="CHEBI:57540"/>
    </ligand>
</feature>
<dbReference type="GO" id="GO:0019674">
    <property type="term" value="P:NAD+ metabolic process"/>
    <property type="evidence" value="ECO:0007669"/>
    <property type="project" value="InterPro"/>
</dbReference>
<dbReference type="Gene3D" id="3.40.50.10330">
    <property type="entry name" value="Probable inorganic polyphosphate/atp-NAD kinase, domain 1"/>
    <property type="match status" value="1"/>
</dbReference>
<dbReference type="eggNOG" id="COG0061">
    <property type="taxonomic scope" value="Bacteria"/>
</dbReference>
<evidence type="ECO:0000313" key="8">
    <source>
        <dbReference type="EMBL" id="KFI80140.1"/>
    </source>
</evidence>
<feature type="binding site" evidence="6">
    <location>
        <begin position="140"/>
        <end position="141"/>
    </location>
    <ligand>
        <name>NAD(+)</name>
        <dbReference type="ChEBI" id="CHEBI:57540"/>
    </ligand>
</feature>
<feature type="binding site" evidence="6">
    <location>
        <position position="151"/>
    </location>
    <ligand>
        <name>NAD(+)</name>
        <dbReference type="ChEBI" id="CHEBI:57540"/>
    </ligand>
</feature>
<dbReference type="InterPro" id="IPR002504">
    <property type="entry name" value="NADK"/>
</dbReference>
<dbReference type="Pfam" id="PF01513">
    <property type="entry name" value="NAD_kinase"/>
    <property type="match status" value="1"/>
</dbReference>
<dbReference type="GO" id="GO:0006741">
    <property type="term" value="P:NADP+ biosynthetic process"/>
    <property type="evidence" value="ECO:0007669"/>
    <property type="project" value="UniProtKB-UniRule"/>
</dbReference>
<sequence length="324" mass="34757">MGSRHAVVVTHPGLRKQGVVSDAIEQLVVAGFDVSVIDNSTAPALGEKTESVEPNTEIVVVLGGDGTILRAAELIYCTDVPILGINLGHVGFLAEFESFQMSEAIRRIADHDYSIDERMVAHVDIWLPGAKTPITDWALNDITLETAERGKMIELSVRVDGVAMNSFSCDGMIVSTPTGSTAYAFSAGGPVIWPNVQALQLVPIAAHTLFSRPLIIGAGSTFSLEVLEGSVSNGWVCCDGRRYREVPRGTRLEIRESHDTLHLARLSGVPFTNRLVSKFNLPVVGWREQDHAKTRLRSDSGPGSAVDFGSGSGSDVTGQGERHA</sequence>
<feature type="binding site" evidence="6">
    <location>
        <begin position="181"/>
        <end position="186"/>
    </location>
    <ligand>
        <name>NAD(+)</name>
        <dbReference type="ChEBI" id="CHEBI:57540"/>
    </ligand>
</feature>
<organism evidence="8 9">
    <name type="scientific">Bifidobacterium mongoliense DSM 21395</name>
    <dbReference type="NCBI Taxonomy" id="1437603"/>
    <lineage>
        <taxon>Bacteria</taxon>
        <taxon>Bacillati</taxon>
        <taxon>Actinomycetota</taxon>
        <taxon>Actinomycetes</taxon>
        <taxon>Bifidobacteriales</taxon>
        <taxon>Bifidobacteriaceae</taxon>
        <taxon>Bifidobacterium</taxon>
    </lineage>
</organism>
<dbReference type="InterPro" id="IPR017437">
    <property type="entry name" value="ATP-NAD_kinase_PpnK-typ_C"/>
</dbReference>
<keyword evidence="4 6" id="KW-0520">NAD</keyword>
<proteinExistence type="inferred from homology"/>
<keyword evidence="9" id="KW-1185">Reference proteome</keyword>
<keyword evidence="6" id="KW-0547">Nucleotide-binding</keyword>
<evidence type="ECO:0000256" key="5">
    <source>
        <dbReference type="ARBA" id="ARBA00047925"/>
    </source>
</evidence>
<dbReference type="InterPro" id="IPR017438">
    <property type="entry name" value="ATP-NAD_kinase_N"/>
</dbReference>